<dbReference type="STRING" id="29655.A0A0K9P6V3"/>
<evidence type="ECO:0000313" key="1">
    <source>
        <dbReference type="EMBL" id="KMZ64733.1"/>
    </source>
</evidence>
<protein>
    <submittedName>
        <fullName evidence="1">Root-cap domain-containing protein</fullName>
    </submittedName>
</protein>
<dbReference type="PANTHER" id="PTHR31656">
    <property type="entry name" value="ROOT CAP DOMAIN-CONTAINING PROTEIN"/>
    <property type="match status" value="1"/>
</dbReference>
<keyword evidence="2" id="KW-1185">Reference proteome</keyword>
<evidence type="ECO:0000313" key="2">
    <source>
        <dbReference type="Proteomes" id="UP000036987"/>
    </source>
</evidence>
<accession>A0A0K9P6V3</accession>
<dbReference type="EMBL" id="LFYR01001099">
    <property type="protein sequence ID" value="KMZ64733.1"/>
    <property type="molecule type" value="Genomic_DNA"/>
</dbReference>
<dbReference type="OrthoDB" id="2012063at2759"/>
<sequence>MARLFRATLFCTVVVIAWTFTIITVSSQTGNLDAASTHYDVLPSVMSTGQERVLCMARGSCLYNVLTCPVECPKRKPKRNKVDKGCFIDCSSRCETTCKTRLPNCNGYGSVCYDPRFVGGDGVMFYFHGATGKDFALVSDDLLQINGHFIGTRPEGRDRDFTWVQELSVMFDSHILTVASKKVAKWRKGIDAITVSWDGEFIELPADAEAEWKTTTDPNHAVTVERTADTNSVRVTVEDMLEMDVKVTPITEEEDRVHSYHLPEDDSFAHLEMQFKFKNLTEQVEGVLGKTYRPGYVSPVKRGVPMPIMGGEDRYILSSLFSHDCIACRFRPSSPFYNDHQSHLLAVN</sequence>
<reference evidence="2" key="1">
    <citation type="journal article" date="2016" name="Nature">
        <title>The genome of the seagrass Zostera marina reveals angiosperm adaptation to the sea.</title>
        <authorList>
            <person name="Olsen J.L."/>
            <person name="Rouze P."/>
            <person name="Verhelst B."/>
            <person name="Lin Y.-C."/>
            <person name="Bayer T."/>
            <person name="Collen J."/>
            <person name="Dattolo E."/>
            <person name="De Paoli E."/>
            <person name="Dittami S."/>
            <person name="Maumus F."/>
            <person name="Michel G."/>
            <person name="Kersting A."/>
            <person name="Lauritano C."/>
            <person name="Lohaus R."/>
            <person name="Toepel M."/>
            <person name="Tonon T."/>
            <person name="Vanneste K."/>
            <person name="Amirebrahimi M."/>
            <person name="Brakel J."/>
            <person name="Bostroem C."/>
            <person name="Chovatia M."/>
            <person name="Grimwood J."/>
            <person name="Jenkins J.W."/>
            <person name="Jueterbock A."/>
            <person name="Mraz A."/>
            <person name="Stam W.T."/>
            <person name="Tice H."/>
            <person name="Bornberg-Bauer E."/>
            <person name="Green P.J."/>
            <person name="Pearson G.A."/>
            <person name="Procaccini G."/>
            <person name="Duarte C.M."/>
            <person name="Schmutz J."/>
            <person name="Reusch T.B.H."/>
            <person name="Van de Peer Y."/>
        </authorList>
    </citation>
    <scope>NUCLEOTIDE SEQUENCE [LARGE SCALE GENOMIC DNA]</scope>
    <source>
        <strain evidence="2">cv. Finnish</strain>
    </source>
</reference>
<gene>
    <name evidence="1" type="ORF">ZOSMA_34G00090</name>
</gene>
<dbReference type="AlphaFoldDB" id="A0A0K9P6V3"/>
<dbReference type="Proteomes" id="UP000036987">
    <property type="component" value="Unassembled WGS sequence"/>
</dbReference>
<proteinExistence type="predicted"/>
<dbReference type="Pfam" id="PF06830">
    <property type="entry name" value="Root_cap"/>
    <property type="match status" value="1"/>
</dbReference>
<organism evidence="1 2">
    <name type="scientific">Zostera marina</name>
    <name type="common">Eelgrass</name>
    <dbReference type="NCBI Taxonomy" id="29655"/>
    <lineage>
        <taxon>Eukaryota</taxon>
        <taxon>Viridiplantae</taxon>
        <taxon>Streptophyta</taxon>
        <taxon>Embryophyta</taxon>
        <taxon>Tracheophyta</taxon>
        <taxon>Spermatophyta</taxon>
        <taxon>Magnoliopsida</taxon>
        <taxon>Liliopsida</taxon>
        <taxon>Zosteraceae</taxon>
        <taxon>Zostera</taxon>
    </lineage>
</organism>
<name>A0A0K9P6V3_ZOSMR</name>
<dbReference type="InterPro" id="IPR009646">
    <property type="entry name" value="Root_cap"/>
</dbReference>
<dbReference type="OMA" id="VCRFQRQ"/>
<comment type="caution">
    <text evidence="1">The sequence shown here is derived from an EMBL/GenBank/DDBJ whole genome shotgun (WGS) entry which is preliminary data.</text>
</comment>